<evidence type="ECO:0008006" key="4">
    <source>
        <dbReference type="Google" id="ProtNLM"/>
    </source>
</evidence>
<evidence type="ECO:0000313" key="3">
    <source>
        <dbReference type="Proteomes" id="UP001238450"/>
    </source>
</evidence>
<reference evidence="2 3" key="1">
    <citation type="submission" date="2023-07" db="EMBL/GenBank/DDBJ databases">
        <title>Genomic Encyclopedia of Type Strains, Phase IV (KMG-IV): sequencing the most valuable type-strain genomes for metagenomic binning, comparative biology and taxonomic classification.</title>
        <authorList>
            <person name="Goeker M."/>
        </authorList>
    </citation>
    <scope>NUCLEOTIDE SEQUENCE [LARGE SCALE GENOMIC DNA]</scope>
    <source>
        <strain evidence="2 3">DSM 46876</strain>
    </source>
</reference>
<protein>
    <recommendedName>
        <fullName evidence="4">Secreted protein</fullName>
    </recommendedName>
</protein>
<evidence type="ECO:0000256" key="1">
    <source>
        <dbReference type="SAM" id="SignalP"/>
    </source>
</evidence>
<dbReference type="AlphaFoldDB" id="A0AAJ1WSP0"/>
<sequence length="92" mass="10716">MYKWLSSLFVLILFLSVPTSTPAYETWDQFHLEKGVGNSGKNKQYYFIHSSAKPYNSFYPRCVVRLDLYNKASGNLHSYFLSTDDESKQQCD</sequence>
<evidence type="ECO:0000313" key="2">
    <source>
        <dbReference type="EMBL" id="MDQ0417178.1"/>
    </source>
</evidence>
<dbReference type="Proteomes" id="UP001238450">
    <property type="component" value="Unassembled WGS sequence"/>
</dbReference>
<proteinExistence type="predicted"/>
<name>A0AAJ1WSP0_9BACL</name>
<accession>A0AAJ1WSP0</accession>
<dbReference type="EMBL" id="JAUSUV010000005">
    <property type="protein sequence ID" value="MDQ0417178.1"/>
    <property type="molecule type" value="Genomic_DNA"/>
</dbReference>
<feature type="chain" id="PRO_5042464622" description="Secreted protein" evidence="1">
    <location>
        <begin position="24"/>
        <end position="92"/>
    </location>
</feature>
<keyword evidence="1" id="KW-0732">Signal</keyword>
<feature type="signal peptide" evidence="1">
    <location>
        <begin position="1"/>
        <end position="23"/>
    </location>
</feature>
<gene>
    <name evidence="2" type="ORF">J2Z48_001350</name>
</gene>
<comment type="caution">
    <text evidence="2">The sequence shown here is derived from an EMBL/GenBank/DDBJ whole genome shotgun (WGS) entry which is preliminary data.</text>
</comment>
<keyword evidence="3" id="KW-1185">Reference proteome</keyword>
<organism evidence="2 3">
    <name type="scientific">Croceifilum oryzae</name>
    <dbReference type="NCBI Taxonomy" id="1553429"/>
    <lineage>
        <taxon>Bacteria</taxon>
        <taxon>Bacillati</taxon>
        <taxon>Bacillota</taxon>
        <taxon>Bacilli</taxon>
        <taxon>Bacillales</taxon>
        <taxon>Thermoactinomycetaceae</taxon>
        <taxon>Croceifilum</taxon>
    </lineage>
</organism>